<keyword evidence="8" id="KW-0934">Plastid</keyword>
<dbReference type="GO" id="GO:0020037">
    <property type="term" value="F:heme binding"/>
    <property type="evidence" value="ECO:0007669"/>
    <property type="project" value="InterPro"/>
</dbReference>
<comment type="function">
    <text evidence="6">Required during biogenesis of c-type cytochromes (cytochrome c6 and cytochrome f) at the step of heme attachment.</text>
</comment>
<accession>A0A1W6EGF5</accession>
<feature type="domain" description="Cytochrome c assembly protein" evidence="7">
    <location>
        <begin position="68"/>
        <end position="330"/>
    </location>
</feature>
<dbReference type="AlphaFoldDB" id="A0A1W6EGF5"/>
<evidence type="ECO:0000313" key="8">
    <source>
        <dbReference type="EMBL" id="ARK14471.1"/>
    </source>
</evidence>
<geneLocation type="chloroplast" evidence="8"/>
<feature type="transmembrane region" description="Helical" evidence="6">
    <location>
        <begin position="278"/>
        <end position="293"/>
    </location>
</feature>
<sequence length="336" mass="38140">MSTNIIENNIININFFLLFFVTLFYWLQSALFLPKSLNSLPNKLTYLSCFLQVGFLVLRWFSSGHFPLSNLYESLLFLSWVLTTLLLFLNSKLITKNTSQTKNIKDRLTSFTFLKEQTFLFESLLGSILSPLILLLNTFATFSLPLELKTSTALVPALQSNWLLMHVTVMILSYATLLCGCLFSIIYLFLTPANLTEIEFQGNSIGLPTNQTLTSLNNSLEDKKLVNPNSSNLAKTLDNLSYRILGFGFPLLTIGILSGAVWANQTWGSYWSWDPKETWALITWLIFAIYLHTRISKGWSGRKSAYLASFGFIIIWICYLGVNLLGKGLHSYGFFN</sequence>
<keyword evidence="2 6" id="KW-0812">Transmembrane</keyword>
<keyword evidence="4 6" id="KW-1133">Transmembrane helix</keyword>
<protein>
    <recommendedName>
        <fullName evidence="6">Cytochrome c biogenesis protein CcsA</fullName>
    </recommendedName>
</protein>
<evidence type="ECO:0000256" key="6">
    <source>
        <dbReference type="HAMAP-Rule" id="MF_01391"/>
    </source>
</evidence>
<dbReference type="InterPro" id="IPR045062">
    <property type="entry name" value="Cyt_c_biogenesis_CcsA/CcmC"/>
</dbReference>
<evidence type="ECO:0000256" key="5">
    <source>
        <dbReference type="ARBA" id="ARBA00023136"/>
    </source>
</evidence>
<dbReference type="InterPro" id="IPR017562">
    <property type="entry name" value="Cyt_c_biogenesis_CcsA"/>
</dbReference>
<reference evidence="8" key="1">
    <citation type="journal article" date="2017" name="Sci. Rep.">
        <title>Divergent copies of the large inverted repeat in the chloroplast genomes of ulvophycean green algae.</title>
        <authorList>
            <person name="Turmel M."/>
            <person name="Otis C."/>
            <person name="Lemieux C."/>
        </authorList>
    </citation>
    <scope>NUCLEOTIDE SEQUENCE</scope>
</reference>
<organism evidence="8">
    <name type="scientific">Sykidion marinum</name>
    <name type="common">Green alga</name>
    <name type="synonym">Pseudoneochloris marina</name>
    <dbReference type="NCBI Taxonomy" id="44573"/>
    <lineage>
        <taxon>Eukaryota</taxon>
        <taxon>Viridiplantae</taxon>
        <taxon>Chlorophyta</taxon>
        <taxon>core chlorophytes</taxon>
        <taxon>Ulvophyceae</taxon>
        <taxon>Sykidiales</taxon>
        <taxon>Sykidiacaeae</taxon>
        <taxon>Sykidion</taxon>
    </lineage>
</organism>
<dbReference type="GO" id="GO:0017004">
    <property type="term" value="P:cytochrome complex assembly"/>
    <property type="evidence" value="ECO:0007669"/>
    <property type="project" value="UniProtKB-UniRule"/>
</dbReference>
<comment type="subcellular location">
    <subcellularLocation>
        <location evidence="1">Membrane</location>
        <topology evidence="1">Multi-pass membrane protein</topology>
    </subcellularLocation>
    <subcellularLocation>
        <location evidence="6">Plastid</location>
        <location evidence="6">Chloroplast thylakoid membrane</location>
        <topology evidence="6">Multi-pass membrane protein</topology>
    </subcellularLocation>
</comment>
<feature type="transmembrane region" description="Helical" evidence="6">
    <location>
        <begin position="44"/>
        <end position="62"/>
    </location>
</feature>
<evidence type="ECO:0000256" key="4">
    <source>
        <dbReference type="ARBA" id="ARBA00022989"/>
    </source>
</evidence>
<dbReference type="NCBIfam" id="TIGR03144">
    <property type="entry name" value="cytochr_II_ccsB"/>
    <property type="match status" value="1"/>
</dbReference>
<dbReference type="Pfam" id="PF01578">
    <property type="entry name" value="Cytochrom_C_asm"/>
    <property type="match status" value="1"/>
</dbReference>
<keyword evidence="3 6" id="KW-0201">Cytochrome c-type biogenesis</keyword>
<feature type="transmembrane region" description="Helical" evidence="6">
    <location>
        <begin position="74"/>
        <end position="95"/>
    </location>
</feature>
<dbReference type="EMBL" id="KY407657">
    <property type="protein sequence ID" value="ARK14471.1"/>
    <property type="molecule type" value="Genomic_DNA"/>
</dbReference>
<evidence type="ECO:0000256" key="2">
    <source>
        <dbReference type="ARBA" id="ARBA00022692"/>
    </source>
</evidence>
<dbReference type="GO" id="GO:0009535">
    <property type="term" value="C:chloroplast thylakoid membrane"/>
    <property type="evidence" value="ECO:0007669"/>
    <property type="project" value="UniProtKB-SubCell"/>
</dbReference>
<feature type="transmembrane region" description="Helical" evidence="6">
    <location>
        <begin position="305"/>
        <end position="326"/>
    </location>
</feature>
<feature type="transmembrane region" description="Helical" evidence="6">
    <location>
        <begin position="162"/>
        <end position="190"/>
    </location>
</feature>
<keyword evidence="6" id="KW-0793">Thylakoid</keyword>
<dbReference type="HAMAP" id="MF_01391">
    <property type="entry name" value="CytC_CcsA"/>
    <property type="match status" value="1"/>
</dbReference>
<dbReference type="GO" id="GO:0005886">
    <property type="term" value="C:plasma membrane"/>
    <property type="evidence" value="ECO:0007669"/>
    <property type="project" value="TreeGrafter"/>
</dbReference>
<proteinExistence type="inferred from homology"/>
<feature type="transmembrane region" description="Helical" evidence="6">
    <location>
        <begin position="244"/>
        <end position="263"/>
    </location>
</feature>
<evidence type="ECO:0000259" key="7">
    <source>
        <dbReference type="Pfam" id="PF01578"/>
    </source>
</evidence>
<evidence type="ECO:0000256" key="3">
    <source>
        <dbReference type="ARBA" id="ARBA00022748"/>
    </source>
</evidence>
<gene>
    <name evidence="6 8" type="primary">ccsA</name>
</gene>
<comment type="subunit">
    <text evidence="6">May interact with Ccs1.</text>
</comment>
<dbReference type="RefSeq" id="YP_009367553.1">
    <property type="nucleotide sequence ID" value="NC_034710.1"/>
</dbReference>
<evidence type="ECO:0000256" key="1">
    <source>
        <dbReference type="ARBA" id="ARBA00004141"/>
    </source>
</evidence>
<dbReference type="GeneID" id="32884284"/>
<keyword evidence="8" id="KW-0150">Chloroplast</keyword>
<keyword evidence="5 6" id="KW-0472">Membrane</keyword>
<name>A0A1W6EGF5_SYKMA</name>
<feature type="transmembrane region" description="Helical" evidence="6">
    <location>
        <begin position="119"/>
        <end position="142"/>
    </location>
</feature>
<dbReference type="PANTHER" id="PTHR30071:SF1">
    <property type="entry name" value="CYTOCHROME B_B6 PROTEIN-RELATED"/>
    <property type="match status" value="1"/>
</dbReference>
<dbReference type="InterPro" id="IPR002541">
    <property type="entry name" value="Cyt_c_assembly"/>
</dbReference>
<comment type="similarity">
    <text evidence="6">Belongs to the CcmF/CycK/Ccl1/NrfE/CcsA family.</text>
</comment>
<feature type="transmembrane region" description="Helical" evidence="6">
    <location>
        <begin position="12"/>
        <end position="32"/>
    </location>
</feature>
<dbReference type="PANTHER" id="PTHR30071">
    <property type="entry name" value="HEME EXPORTER PROTEIN C"/>
    <property type="match status" value="1"/>
</dbReference>